<feature type="region of interest" description="Disordered" evidence="1">
    <location>
        <begin position="64"/>
        <end position="95"/>
    </location>
</feature>
<dbReference type="Proteomes" id="UP000218334">
    <property type="component" value="Unassembled WGS sequence"/>
</dbReference>
<sequence>MSQATGTPSPRRSSEAGPSRTVTSPQHQDPYPQWSPLAASRTSQMSYKKTMFLVRARAMGKNLFRRRALPAHPKNDPPPTIHAPFPQLLPTASPDKEWASRLEETLPIQDTSCLASSLLGTDPQAQIQMLRAPTPPEDPHLSPITLGSNPSHTPKSPVPSP</sequence>
<evidence type="ECO:0000313" key="2">
    <source>
        <dbReference type="EMBL" id="PBK71421.1"/>
    </source>
</evidence>
<reference evidence="3" key="1">
    <citation type="journal article" date="2017" name="Nat. Ecol. Evol.">
        <title>Genome expansion and lineage-specific genetic innovations in the forest pathogenic fungi Armillaria.</title>
        <authorList>
            <person name="Sipos G."/>
            <person name="Prasanna A.N."/>
            <person name="Walter M.C."/>
            <person name="O'Connor E."/>
            <person name="Balint B."/>
            <person name="Krizsan K."/>
            <person name="Kiss B."/>
            <person name="Hess J."/>
            <person name="Varga T."/>
            <person name="Slot J."/>
            <person name="Riley R."/>
            <person name="Boka B."/>
            <person name="Rigling D."/>
            <person name="Barry K."/>
            <person name="Lee J."/>
            <person name="Mihaltcheva S."/>
            <person name="LaButti K."/>
            <person name="Lipzen A."/>
            <person name="Waldron R."/>
            <person name="Moloney N.M."/>
            <person name="Sperisen C."/>
            <person name="Kredics L."/>
            <person name="Vagvoelgyi C."/>
            <person name="Patrignani A."/>
            <person name="Fitzpatrick D."/>
            <person name="Nagy I."/>
            <person name="Doyle S."/>
            <person name="Anderson J.B."/>
            <person name="Grigoriev I.V."/>
            <person name="Gueldener U."/>
            <person name="Muensterkoetter M."/>
            <person name="Nagy L.G."/>
        </authorList>
    </citation>
    <scope>NUCLEOTIDE SEQUENCE [LARGE SCALE GENOMIC DNA]</scope>
    <source>
        <strain evidence="3">28-4</strain>
    </source>
</reference>
<organism evidence="2 3">
    <name type="scientific">Armillaria solidipes</name>
    <dbReference type="NCBI Taxonomy" id="1076256"/>
    <lineage>
        <taxon>Eukaryota</taxon>
        <taxon>Fungi</taxon>
        <taxon>Dikarya</taxon>
        <taxon>Basidiomycota</taxon>
        <taxon>Agaricomycotina</taxon>
        <taxon>Agaricomycetes</taxon>
        <taxon>Agaricomycetidae</taxon>
        <taxon>Agaricales</taxon>
        <taxon>Marasmiineae</taxon>
        <taxon>Physalacriaceae</taxon>
        <taxon>Armillaria</taxon>
    </lineage>
</organism>
<feature type="region of interest" description="Disordered" evidence="1">
    <location>
        <begin position="124"/>
        <end position="161"/>
    </location>
</feature>
<evidence type="ECO:0000256" key="1">
    <source>
        <dbReference type="SAM" id="MobiDB-lite"/>
    </source>
</evidence>
<feature type="compositionally biased region" description="Polar residues" evidence="1">
    <location>
        <begin position="145"/>
        <end position="154"/>
    </location>
</feature>
<protein>
    <submittedName>
        <fullName evidence="2">Uncharacterized protein</fullName>
    </submittedName>
</protein>
<feature type="compositionally biased region" description="Polar residues" evidence="1">
    <location>
        <begin position="1"/>
        <end position="11"/>
    </location>
</feature>
<evidence type="ECO:0000313" key="3">
    <source>
        <dbReference type="Proteomes" id="UP000218334"/>
    </source>
</evidence>
<proteinExistence type="predicted"/>
<gene>
    <name evidence="2" type="ORF">ARMSODRAFT_1017320</name>
</gene>
<feature type="region of interest" description="Disordered" evidence="1">
    <location>
        <begin position="1"/>
        <end position="45"/>
    </location>
</feature>
<name>A0A2H3BKJ7_9AGAR</name>
<keyword evidence="3" id="KW-1185">Reference proteome</keyword>
<dbReference type="AlphaFoldDB" id="A0A2H3BKJ7"/>
<accession>A0A2H3BKJ7</accession>
<dbReference type="EMBL" id="KZ293424">
    <property type="protein sequence ID" value="PBK71421.1"/>
    <property type="molecule type" value="Genomic_DNA"/>
</dbReference>